<comment type="subcellular location">
    <subcellularLocation>
        <location evidence="1">Membrane</location>
        <topology evidence="1">Multi-pass membrane protein</topology>
    </subcellularLocation>
</comment>
<feature type="transmembrane region" description="Helical" evidence="6">
    <location>
        <begin position="450"/>
        <end position="468"/>
    </location>
</feature>
<keyword evidence="10" id="KW-1185">Reference proteome</keyword>
<dbReference type="AlphaFoldDB" id="A0A178M5Q4"/>
<dbReference type="InterPro" id="IPR020846">
    <property type="entry name" value="MFS_dom"/>
</dbReference>
<evidence type="ECO:0000256" key="6">
    <source>
        <dbReference type="SAM" id="Phobius"/>
    </source>
</evidence>
<feature type="transmembrane region" description="Helical" evidence="6">
    <location>
        <begin position="389"/>
        <end position="411"/>
    </location>
</feature>
<keyword evidence="2" id="KW-0813">Transport</keyword>
<evidence type="ECO:0000313" key="10">
    <source>
        <dbReference type="Proteomes" id="UP000078428"/>
    </source>
</evidence>
<dbReference type="GO" id="GO:0007165">
    <property type="term" value="P:signal transduction"/>
    <property type="evidence" value="ECO:0007669"/>
    <property type="project" value="InterPro"/>
</dbReference>
<evidence type="ECO:0000256" key="1">
    <source>
        <dbReference type="ARBA" id="ARBA00004141"/>
    </source>
</evidence>
<evidence type="ECO:0000313" key="9">
    <source>
        <dbReference type="EMBL" id="OAN43037.1"/>
    </source>
</evidence>
<dbReference type="PANTHER" id="PTHR23506:SF23">
    <property type="entry name" value="GH10249P"/>
    <property type="match status" value="1"/>
</dbReference>
<dbReference type="Pfam" id="PF07690">
    <property type="entry name" value="MFS_1"/>
    <property type="match status" value="1"/>
</dbReference>
<evidence type="ECO:0000259" key="8">
    <source>
        <dbReference type="PROSITE" id="PS50885"/>
    </source>
</evidence>
<feature type="transmembrane region" description="Helical" evidence="6">
    <location>
        <begin position="565"/>
        <end position="584"/>
    </location>
</feature>
<dbReference type="PANTHER" id="PTHR23506">
    <property type="entry name" value="GH10249P"/>
    <property type="match status" value="1"/>
</dbReference>
<evidence type="ECO:0000256" key="4">
    <source>
        <dbReference type="ARBA" id="ARBA00022989"/>
    </source>
</evidence>
<dbReference type="Gene3D" id="6.10.340.10">
    <property type="match status" value="1"/>
</dbReference>
<keyword evidence="5 6" id="KW-0472">Membrane</keyword>
<dbReference type="SUPFAM" id="SSF158472">
    <property type="entry name" value="HAMP domain-like"/>
    <property type="match status" value="1"/>
</dbReference>
<protein>
    <submittedName>
        <fullName evidence="9">MFS transporter permease</fullName>
    </submittedName>
</protein>
<dbReference type="InterPro" id="IPR036259">
    <property type="entry name" value="MFS_trans_sf"/>
</dbReference>
<dbReference type="PROSITE" id="PS50850">
    <property type="entry name" value="MFS"/>
    <property type="match status" value="1"/>
</dbReference>
<feature type="transmembrane region" description="Helical" evidence="6">
    <location>
        <begin position="661"/>
        <end position="682"/>
    </location>
</feature>
<keyword evidence="3 6" id="KW-0812">Transmembrane</keyword>
<feature type="transmembrane region" description="Helical" evidence="6">
    <location>
        <begin position="540"/>
        <end position="558"/>
    </location>
</feature>
<proteinExistence type="predicted"/>
<dbReference type="STRING" id="1285242.A6A04_10100"/>
<evidence type="ECO:0000256" key="2">
    <source>
        <dbReference type="ARBA" id="ARBA00022448"/>
    </source>
</evidence>
<dbReference type="EMBL" id="LWQT01000131">
    <property type="protein sequence ID" value="OAN43037.1"/>
    <property type="molecule type" value="Genomic_DNA"/>
</dbReference>
<feature type="transmembrane region" description="Helical" evidence="6">
    <location>
        <begin position="635"/>
        <end position="655"/>
    </location>
</feature>
<dbReference type="SMART" id="SM00304">
    <property type="entry name" value="HAMP"/>
    <property type="match status" value="1"/>
</dbReference>
<dbReference type="Proteomes" id="UP000078428">
    <property type="component" value="Unassembled WGS sequence"/>
</dbReference>
<reference evidence="9 10" key="1">
    <citation type="submission" date="2016-04" db="EMBL/GenBank/DDBJ databases">
        <title>Draft genome sequence of freshwater magnetotactic bacteria Magnetospirillum marisnigri SP-1 and Magnetospirillum moscoviense BB-1.</title>
        <authorList>
            <person name="Koziaeva V."/>
            <person name="Dziuba M.V."/>
            <person name="Ivanov T.M."/>
            <person name="Kuznetsov B."/>
            <person name="Grouzdev D.S."/>
        </authorList>
    </citation>
    <scope>NUCLEOTIDE SEQUENCE [LARGE SCALE GENOMIC DNA]</scope>
    <source>
        <strain evidence="9 10">SP-1</strain>
    </source>
</reference>
<dbReference type="PROSITE" id="PS50885">
    <property type="entry name" value="HAMP"/>
    <property type="match status" value="1"/>
</dbReference>
<name>A0A178M5Q4_9PROT</name>
<dbReference type="OrthoDB" id="7786710at2"/>
<keyword evidence="4 6" id="KW-1133">Transmembrane helix</keyword>
<feature type="domain" description="HAMP" evidence="8">
    <location>
        <begin position="192"/>
        <end position="244"/>
    </location>
</feature>
<dbReference type="InterPro" id="IPR011701">
    <property type="entry name" value="MFS"/>
</dbReference>
<sequence length="694" mass="75351">MTLDRTRPLFIRLLLLALLVLVPPVALLAHGAMDDFARGLVPEMDKKAAVVGRDLASSIERAVNYGIPLDKLHGMPEFFEPVLGANREIRYLAVTDRDGRILFISGADAALLAPFFSSADFDIAASRKALIDNFVDITQPLMFKSALIGHLHVGLDQDYVQSRVLEIGVDIGVVTLVSLLVAVEILLFVVTFNITGPIRAASTVMDRVRHGDFSATCGVTSEDEVGRFIHTFNAAIRYADGLFRRLEAYLDEVKTAHFDKTVVERVAEIESRIRFLFRFSRSSQPEVVNEHQATDIRLPLFLFVFAEEISRSFMPLYIRDLYMPVDWLPLEMAIALPIAVFMLCIAAISPAAALVSARRGSRRVFLIGLAPATIGFLMSALATNVWDFTLWRSLTAVGYALVTMACQSYIAQASRQQNRTQGLGVYVGAVLTASICGTGIGGVLAERVGFAATFMISAILAVIAGLLIHRLMEAAQPAQDAAPERRVAFLPLLRNWRFSALVLFAAIPSKIALTGFFFYLMPLSLMRSPDTDLGDIARMMMLYPIAVVILSPLASRLADRMGWKAGLVAIGGLIGGAGLVLPMVSPDSDLLGLAIVLLGVSHGLSASPQLAMIPDICWTECRNIGQTNVLAFLRLTERIGSVIGPFLAAAFIPLFDYTGAVVALGWVVLGMSTVFALLSFAFGSGPHIEAEDTE</sequence>
<gene>
    <name evidence="9" type="ORF">A6A04_10100</name>
</gene>
<accession>A0A178M5Q4</accession>
<dbReference type="GO" id="GO:0016020">
    <property type="term" value="C:membrane"/>
    <property type="evidence" value="ECO:0007669"/>
    <property type="project" value="UniProtKB-SubCell"/>
</dbReference>
<dbReference type="RefSeq" id="WP_068496033.1">
    <property type="nucleotide sequence ID" value="NZ_LWQT01000131.1"/>
</dbReference>
<dbReference type="SUPFAM" id="SSF103473">
    <property type="entry name" value="MFS general substrate transporter"/>
    <property type="match status" value="1"/>
</dbReference>
<evidence type="ECO:0000256" key="3">
    <source>
        <dbReference type="ARBA" id="ARBA00022692"/>
    </source>
</evidence>
<dbReference type="CDD" id="cd06225">
    <property type="entry name" value="HAMP"/>
    <property type="match status" value="1"/>
</dbReference>
<feature type="transmembrane region" description="Helical" evidence="6">
    <location>
        <begin position="498"/>
        <end position="520"/>
    </location>
</feature>
<dbReference type="GO" id="GO:0022857">
    <property type="term" value="F:transmembrane transporter activity"/>
    <property type="evidence" value="ECO:0007669"/>
    <property type="project" value="InterPro"/>
</dbReference>
<feature type="transmembrane region" description="Helical" evidence="6">
    <location>
        <begin position="364"/>
        <end position="383"/>
    </location>
</feature>
<comment type="caution">
    <text evidence="9">The sequence shown here is derived from an EMBL/GenBank/DDBJ whole genome shotgun (WGS) entry which is preliminary data.</text>
</comment>
<feature type="domain" description="Major facilitator superfamily (MFS) profile" evidence="7">
    <location>
        <begin position="292"/>
        <end position="687"/>
    </location>
</feature>
<feature type="transmembrane region" description="Helical" evidence="6">
    <location>
        <begin position="338"/>
        <end position="357"/>
    </location>
</feature>
<dbReference type="InterPro" id="IPR050930">
    <property type="entry name" value="MFS_Vesicular_Transporter"/>
</dbReference>
<dbReference type="Gene3D" id="1.20.1250.20">
    <property type="entry name" value="MFS general substrate transporter like domains"/>
    <property type="match status" value="1"/>
</dbReference>
<dbReference type="InterPro" id="IPR003660">
    <property type="entry name" value="HAMP_dom"/>
</dbReference>
<feature type="transmembrane region" description="Helical" evidence="6">
    <location>
        <begin position="300"/>
        <end position="318"/>
    </location>
</feature>
<organism evidence="9 10">
    <name type="scientific">Paramagnetospirillum marisnigri</name>
    <dbReference type="NCBI Taxonomy" id="1285242"/>
    <lineage>
        <taxon>Bacteria</taxon>
        <taxon>Pseudomonadati</taxon>
        <taxon>Pseudomonadota</taxon>
        <taxon>Alphaproteobacteria</taxon>
        <taxon>Rhodospirillales</taxon>
        <taxon>Magnetospirillaceae</taxon>
        <taxon>Paramagnetospirillum</taxon>
    </lineage>
</organism>
<evidence type="ECO:0000256" key="5">
    <source>
        <dbReference type="ARBA" id="ARBA00023136"/>
    </source>
</evidence>
<feature type="transmembrane region" description="Helical" evidence="6">
    <location>
        <begin position="171"/>
        <end position="195"/>
    </location>
</feature>
<evidence type="ECO:0000259" key="7">
    <source>
        <dbReference type="PROSITE" id="PS50850"/>
    </source>
</evidence>
<feature type="transmembrane region" description="Helical" evidence="6">
    <location>
        <begin position="423"/>
        <end position="444"/>
    </location>
</feature>